<name>A0A7J7LIR6_9MAGN</name>
<evidence type="ECO:0000256" key="2">
    <source>
        <dbReference type="ARBA" id="ARBA00023015"/>
    </source>
</evidence>
<dbReference type="PANTHER" id="PTHR31391">
    <property type="entry name" value="B3 DOMAIN-CONTAINING PROTEIN OS11G0197600-RELATED"/>
    <property type="match status" value="1"/>
</dbReference>
<gene>
    <name evidence="8" type="ORF">GIB67_033837</name>
</gene>
<keyword evidence="2" id="KW-0805">Transcription regulation</keyword>
<dbReference type="SUPFAM" id="SSF101936">
    <property type="entry name" value="DNA-binding pseudobarrel domain"/>
    <property type="match status" value="1"/>
</dbReference>
<evidence type="ECO:0000256" key="6">
    <source>
        <dbReference type="SAM" id="Coils"/>
    </source>
</evidence>
<keyword evidence="4" id="KW-0804">Transcription</keyword>
<keyword evidence="3" id="KW-0238">DNA-binding</keyword>
<dbReference type="Proteomes" id="UP000541444">
    <property type="component" value="Unassembled WGS sequence"/>
</dbReference>
<evidence type="ECO:0000256" key="3">
    <source>
        <dbReference type="ARBA" id="ARBA00023125"/>
    </source>
</evidence>
<accession>A0A7J7LIR6</accession>
<sequence>MHKGNSTGAFTMPNAAIIAYGFRFTICLLIPELGVEISGLEKQKDELEAALKKVVGTWLMRELIASQSKMYFARMRTKVGFCRVRLPFSSFPHVKPDDPPLDPFLVHTLTIRFEPRRQVPPRIDLSELSSVCDLACSSFQGSTNAFTSSMFSYMICVPPPIKLIWVKLGQIDNEMLLFLPQRQAEGGAPAGVQQDLGSFKLIMEYIKALPIDLTSQIVWVITTLKGLPVDFCKKYLPQKDETIILIDEDMDESPINYLALKRGLRAGWRGFAIAHDLVDGDAHALIFQLVETRIFKVLLI</sequence>
<dbReference type="EMBL" id="JACGCM010002260">
    <property type="protein sequence ID" value="KAF6142410.1"/>
    <property type="molecule type" value="Genomic_DNA"/>
</dbReference>
<dbReference type="GO" id="GO:0003677">
    <property type="term" value="F:DNA binding"/>
    <property type="evidence" value="ECO:0007669"/>
    <property type="project" value="UniProtKB-KW"/>
</dbReference>
<dbReference type="InterPro" id="IPR015300">
    <property type="entry name" value="DNA-bd_pseudobarrel_sf"/>
</dbReference>
<evidence type="ECO:0000256" key="1">
    <source>
        <dbReference type="ARBA" id="ARBA00004123"/>
    </source>
</evidence>
<dbReference type="SMART" id="SM01019">
    <property type="entry name" value="B3"/>
    <property type="match status" value="1"/>
</dbReference>
<comment type="caution">
    <text evidence="8">The sequence shown here is derived from an EMBL/GenBank/DDBJ whole genome shotgun (WGS) entry which is preliminary data.</text>
</comment>
<keyword evidence="5" id="KW-0539">Nucleus</keyword>
<feature type="domain" description="TF-B3" evidence="7">
    <location>
        <begin position="227"/>
        <end position="300"/>
    </location>
</feature>
<proteinExistence type="predicted"/>
<keyword evidence="9" id="KW-1185">Reference proteome</keyword>
<dbReference type="InterPro" id="IPR044837">
    <property type="entry name" value="REM16-like"/>
</dbReference>
<evidence type="ECO:0000256" key="4">
    <source>
        <dbReference type="ARBA" id="ARBA00023163"/>
    </source>
</evidence>
<dbReference type="CDD" id="cd10017">
    <property type="entry name" value="B3_DNA"/>
    <property type="match status" value="1"/>
</dbReference>
<protein>
    <recommendedName>
        <fullName evidence="7">TF-B3 domain-containing protein</fullName>
    </recommendedName>
</protein>
<dbReference type="GO" id="GO:0005634">
    <property type="term" value="C:nucleus"/>
    <property type="evidence" value="ECO:0007669"/>
    <property type="project" value="UniProtKB-SubCell"/>
</dbReference>
<reference evidence="8 9" key="1">
    <citation type="journal article" date="2020" name="IScience">
        <title>Genome Sequencing of the Endangered Kingdonia uniflora (Circaeasteraceae, Ranunculales) Reveals Potential Mechanisms of Evolutionary Specialization.</title>
        <authorList>
            <person name="Sun Y."/>
            <person name="Deng T."/>
            <person name="Zhang A."/>
            <person name="Moore M.J."/>
            <person name="Landis J.B."/>
            <person name="Lin N."/>
            <person name="Zhang H."/>
            <person name="Zhang X."/>
            <person name="Huang J."/>
            <person name="Zhang X."/>
            <person name="Sun H."/>
            <person name="Wang H."/>
        </authorList>
    </citation>
    <scope>NUCLEOTIDE SEQUENCE [LARGE SCALE GENOMIC DNA]</scope>
    <source>
        <strain evidence="8">TB1705</strain>
        <tissue evidence="8">Leaf</tissue>
    </source>
</reference>
<evidence type="ECO:0000313" key="9">
    <source>
        <dbReference type="Proteomes" id="UP000541444"/>
    </source>
</evidence>
<keyword evidence="6" id="KW-0175">Coiled coil</keyword>
<evidence type="ECO:0000256" key="5">
    <source>
        <dbReference type="ARBA" id="ARBA00023242"/>
    </source>
</evidence>
<evidence type="ECO:0000313" key="8">
    <source>
        <dbReference type="EMBL" id="KAF6142410.1"/>
    </source>
</evidence>
<dbReference type="OrthoDB" id="1909330at2759"/>
<dbReference type="AlphaFoldDB" id="A0A7J7LIR6"/>
<comment type="subcellular location">
    <subcellularLocation>
        <location evidence="1">Nucleus</location>
    </subcellularLocation>
</comment>
<dbReference type="PANTHER" id="PTHR31391:SF4">
    <property type="entry name" value="B3 DOMAIN-CONTAINING PROTEIN OS03G0184500"/>
    <property type="match status" value="1"/>
</dbReference>
<dbReference type="PROSITE" id="PS50863">
    <property type="entry name" value="B3"/>
    <property type="match status" value="1"/>
</dbReference>
<dbReference type="Gene3D" id="2.40.330.10">
    <property type="entry name" value="DNA-binding pseudobarrel domain"/>
    <property type="match status" value="1"/>
</dbReference>
<organism evidence="8 9">
    <name type="scientific">Kingdonia uniflora</name>
    <dbReference type="NCBI Taxonomy" id="39325"/>
    <lineage>
        <taxon>Eukaryota</taxon>
        <taxon>Viridiplantae</taxon>
        <taxon>Streptophyta</taxon>
        <taxon>Embryophyta</taxon>
        <taxon>Tracheophyta</taxon>
        <taxon>Spermatophyta</taxon>
        <taxon>Magnoliopsida</taxon>
        <taxon>Ranunculales</taxon>
        <taxon>Circaeasteraceae</taxon>
        <taxon>Kingdonia</taxon>
    </lineage>
</organism>
<evidence type="ECO:0000259" key="7">
    <source>
        <dbReference type="PROSITE" id="PS50863"/>
    </source>
</evidence>
<dbReference type="InterPro" id="IPR003340">
    <property type="entry name" value="B3_DNA-bd"/>
</dbReference>
<feature type="coiled-coil region" evidence="6">
    <location>
        <begin position="30"/>
        <end position="57"/>
    </location>
</feature>